<dbReference type="Proteomes" id="UP000010744">
    <property type="component" value="Unassembled WGS sequence"/>
</dbReference>
<proteinExistence type="predicted"/>
<evidence type="ECO:0000256" key="6">
    <source>
        <dbReference type="SAM" id="MobiDB-lite"/>
    </source>
</evidence>
<keyword evidence="4 7" id="KW-1133">Transmembrane helix</keyword>
<feature type="transmembrane region" description="Helical" evidence="7">
    <location>
        <begin position="126"/>
        <end position="146"/>
    </location>
</feature>
<dbReference type="PANTHER" id="PTHR34187:SF2">
    <property type="entry name" value="DUF202 DOMAIN-CONTAINING PROTEIN"/>
    <property type="match status" value="1"/>
</dbReference>
<protein>
    <recommendedName>
        <fullName evidence="8">DUF202 domain-containing protein</fullName>
    </recommendedName>
</protein>
<evidence type="ECO:0000256" key="3">
    <source>
        <dbReference type="ARBA" id="ARBA00022692"/>
    </source>
</evidence>
<evidence type="ECO:0000256" key="1">
    <source>
        <dbReference type="ARBA" id="ARBA00004651"/>
    </source>
</evidence>
<comment type="caution">
    <text evidence="9">The sequence shown here is derived from an EMBL/GenBank/DDBJ whole genome shotgun (WGS) entry which is preliminary data.</text>
</comment>
<dbReference type="InterPro" id="IPR003807">
    <property type="entry name" value="DUF202"/>
</dbReference>
<name>A0ABQ0HNM0_GORRU</name>
<evidence type="ECO:0000256" key="7">
    <source>
        <dbReference type="SAM" id="Phobius"/>
    </source>
</evidence>
<evidence type="ECO:0000256" key="2">
    <source>
        <dbReference type="ARBA" id="ARBA00022475"/>
    </source>
</evidence>
<feature type="region of interest" description="Disordered" evidence="6">
    <location>
        <begin position="1"/>
        <end position="39"/>
    </location>
</feature>
<feature type="transmembrane region" description="Helical" evidence="7">
    <location>
        <begin position="55"/>
        <end position="77"/>
    </location>
</feature>
<dbReference type="EMBL" id="BAHB01000020">
    <property type="protein sequence ID" value="GAB83832.1"/>
    <property type="molecule type" value="Genomic_DNA"/>
</dbReference>
<sequence>MRSERARALTTERTNGPADGAGAGPGEGTTPRASPPATPPGAIDARFTLAAERTLLAWVRTALGFMAAGMAIVYLAPDIDNPVLELVLGLVLVALGCSLALIGAWRWRRTLRVLQRGGQMPGPAQILFVVTAIVVVAILIAVVVVVQA</sequence>
<feature type="transmembrane region" description="Helical" evidence="7">
    <location>
        <begin position="83"/>
        <end position="105"/>
    </location>
</feature>
<keyword evidence="3 7" id="KW-0812">Transmembrane</keyword>
<dbReference type="InterPro" id="IPR052053">
    <property type="entry name" value="IM_YidH-like"/>
</dbReference>
<reference evidence="9 10" key="1">
    <citation type="submission" date="2012-08" db="EMBL/GenBank/DDBJ databases">
        <title>Whole genome shotgun sequence of Gordonia rubripertincta NBRC 101908.</title>
        <authorList>
            <person name="Takarada H."/>
            <person name="Hosoyama A."/>
            <person name="Tsuchikane K."/>
            <person name="Katsumata H."/>
            <person name="Baba S."/>
            <person name="Ohji S."/>
            <person name="Yamazaki S."/>
            <person name="Fujita N."/>
        </authorList>
    </citation>
    <scope>NUCLEOTIDE SEQUENCE [LARGE SCALE GENOMIC DNA]</scope>
    <source>
        <strain evidence="9 10">NBRC 101908</strain>
    </source>
</reference>
<evidence type="ECO:0000259" key="8">
    <source>
        <dbReference type="Pfam" id="PF02656"/>
    </source>
</evidence>
<organism evidence="9 10">
    <name type="scientific">Gordonia rubripertincta NBRC 101908</name>
    <dbReference type="NCBI Taxonomy" id="1077975"/>
    <lineage>
        <taxon>Bacteria</taxon>
        <taxon>Bacillati</taxon>
        <taxon>Actinomycetota</taxon>
        <taxon>Actinomycetes</taxon>
        <taxon>Mycobacteriales</taxon>
        <taxon>Gordoniaceae</taxon>
        <taxon>Gordonia</taxon>
    </lineage>
</organism>
<feature type="domain" description="DUF202" evidence="8">
    <location>
        <begin position="46"/>
        <end position="112"/>
    </location>
</feature>
<evidence type="ECO:0000313" key="10">
    <source>
        <dbReference type="Proteomes" id="UP000010744"/>
    </source>
</evidence>
<accession>A0ABQ0HNM0</accession>
<keyword evidence="5 7" id="KW-0472">Membrane</keyword>
<comment type="subcellular location">
    <subcellularLocation>
        <location evidence="1">Cell membrane</location>
        <topology evidence="1">Multi-pass membrane protein</topology>
    </subcellularLocation>
</comment>
<keyword evidence="10" id="KW-1185">Reference proteome</keyword>
<evidence type="ECO:0000313" key="9">
    <source>
        <dbReference type="EMBL" id="GAB83832.1"/>
    </source>
</evidence>
<evidence type="ECO:0000256" key="4">
    <source>
        <dbReference type="ARBA" id="ARBA00022989"/>
    </source>
</evidence>
<evidence type="ECO:0000256" key="5">
    <source>
        <dbReference type="ARBA" id="ARBA00023136"/>
    </source>
</evidence>
<dbReference type="PANTHER" id="PTHR34187">
    <property type="entry name" value="FGR18P"/>
    <property type="match status" value="1"/>
</dbReference>
<keyword evidence="2" id="KW-1003">Cell membrane</keyword>
<dbReference type="Pfam" id="PF02656">
    <property type="entry name" value="DUF202"/>
    <property type="match status" value="1"/>
</dbReference>
<gene>
    <name evidence="9" type="ORF">GORBP_020_00130</name>
</gene>